<dbReference type="OrthoDB" id="5694214at2"/>
<evidence type="ECO:0000256" key="2">
    <source>
        <dbReference type="ARBA" id="ARBA00006275"/>
    </source>
</evidence>
<comment type="caution">
    <text evidence="7">The sequence shown here is derived from an EMBL/GenBank/DDBJ whole genome shotgun (WGS) entry which is preliminary data.</text>
</comment>
<protein>
    <submittedName>
        <fullName evidence="7">RagB/SusD family nutrient uptake outer membrane protein</fullName>
    </submittedName>
</protein>
<evidence type="ECO:0000259" key="6">
    <source>
        <dbReference type="Pfam" id="PF07980"/>
    </source>
</evidence>
<dbReference type="RefSeq" id="WP_105718301.1">
    <property type="nucleotide sequence ID" value="NZ_PVBQ01000018.1"/>
</dbReference>
<comment type="similarity">
    <text evidence="2">Belongs to the SusD family.</text>
</comment>
<dbReference type="EMBL" id="PVBQ01000018">
    <property type="protein sequence ID" value="PRD46052.1"/>
    <property type="molecule type" value="Genomic_DNA"/>
</dbReference>
<evidence type="ECO:0000256" key="4">
    <source>
        <dbReference type="ARBA" id="ARBA00023136"/>
    </source>
</evidence>
<dbReference type="AlphaFoldDB" id="A0A2S9IZU3"/>
<dbReference type="Gene3D" id="1.25.40.390">
    <property type="match status" value="1"/>
</dbReference>
<dbReference type="Proteomes" id="UP000239711">
    <property type="component" value="Unassembled WGS sequence"/>
</dbReference>
<keyword evidence="3" id="KW-0732">Signal</keyword>
<keyword evidence="5" id="KW-0998">Cell outer membrane</keyword>
<keyword evidence="8" id="KW-1185">Reference proteome</keyword>
<dbReference type="InterPro" id="IPR012944">
    <property type="entry name" value="SusD_RagB_dom"/>
</dbReference>
<dbReference type="InterPro" id="IPR011990">
    <property type="entry name" value="TPR-like_helical_dom_sf"/>
</dbReference>
<reference evidence="7 8" key="1">
    <citation type="submission" date="2018-02" db="EMBL/GenBank/DDBJ databases">
        <title>The draft genome of Sphingobacterium sp. 5JN-11.</title>
        <authorList>
            <person name="Liu L."/>
            <person name="Li L."/>
            <person name="Liang L."/>
            <person name="Zhang X."/>
            <person name="Wang T."/>
        </authorList>
    </citation>
    <scope>NUCLEOTIDE SEQUENCE [LARGE SCALE GENOMIC DNA]</scope>
    <source>
        <strain evidence="7 8">5JN-11</strain>
    </source>
</reference>
<dbReference type="GO" id="GO:0009279">
    <property type="term" value="C:cell outer membrane"/>
    <property type="evidence" value="ECO:0007669"/>
    <property type="project" value="UniProtKB-SubCell"/>
</dbReference>
<evidence type="ECO:0000313" key="7">
    <source>
        <dbReference type="EMBL" id="PRD46052.1"/>
    </source>
</evidence>
<dbReference type="Pfam" id="PF07980">
    <property type="entry name" value="SusD_RagB"/>
    <property type="match status" value="1"/>
</dbReference>
<evidence type="ECO:0000256" key="5">
    <source>
        <dbReference type="ARBA" id="ARBA00023237"/>
    </source>
</evidence>
<evidence type="ECO:0000256" key="3">
    <source>
        <dbReference type="ARBA" id="ARBA00022729"/>
    </source>
</evidence>
<gene>
    <name evidence="7" type="ORF">C5745_17455</name>
</gene>
<name>A0A2S9IZU3_9SPHI</name>
<dbReference type="SUPFAM" id="SSF48452">
    <property type="entry name" value="TPR-like"/>
    <property type="match status" value="1"/>
</dbReference>
<feature type="domain" description="RagB/SusD" evidence="6">
    <location>
        <begin position="299"/>
        <end position="589"/>
    </location>
</feature>
<dbReference type="PROSITE" id="PS51257">
    <property type="entry name" value="PROKAR_LIPOPROTEIN"/>
    <property type="match status" value="1"/>
</dbReference>
<accession>A0A2S9IZU3</accession>
<organism evidence="7 8">
    <name type="scientific">Sphingobacterium haloxyli</name>
    <dbReference type="NCBI Taxonomy" id="2100533"/>
    <lineage>
        <taxon>Bacteria</taxon>
        <taxon>Pseudomonadati</taxon>
        <taxon>Bacteroidota</taxon>
        <taxon>Sphingobacteriia</taxon>
        <taxon>Sphingobacteriales</taxon>
        <taxon>Sphingobacteriaceae</taxon>
        <taxon>Sphingobacterium</taxon>
    </lineage>
</organism>
<evidence type="ECO:0000313" key="8">
    <source>
        <dbReference type="Proteomes" id="UP000239711"/>
    </source>
</evidence>
<proteinExistence type="inferred from homology"/>
<evidence type="ECO:0000256" key="1">
    <source>
        <dbReference type="ARBA" id="ARBA00004442"/>
    </source>
</evidence>
<sequence length="605" mass="68625">MKIVTKILLVIGVLAFSACDKFLDRPPLTSENDDTAWDSEEKLRLYANKYYTSFFTGYNTGTSTGGAPLVGYTNSDDMVIQGNQPNFTRAVPNSGIWSYTTIRSLNLMLDRIETRMGDVLEEEDKAHWIGIGRFFRGFEYADLVRSYGDVPYYGHVVSDTDPDDLYKPRTPRNEVMNAVYDDWRYALDNVRLTDGDRALTVDRYVVAGFVSRLALYEGTWQKYYYNNNEQAKKFLELAVEAAQMVMSSGRYNIVTDYKSLFASDELRGNQDMVLYRNYDAAVGITHSIASYGNLAESTNNGPSTDLIKAYLCADGRPWQESGLNGADEFHLDNLIKTRDSRFEATFYSKPEPLNRGSLYYITKFLPREVEKLVKEDGGAMPAEFTGSRNETDAPVLRYAEMLLNWIEAKAELAEIGGAPVTQDEIDRSINKIRDRPLAPEAEAKGVQKTAHLQLAAISSDPDRDQDVSPLLWEIRRERRMEFAFETSRLLDLRRWGKVEYMDNDLNSDLLSGGWVNFPQQLPTQLSGGNIDLLAVVDLDGNEIIYNGANGDEMIGFYRRTSNGPRLPFLNQPNINPYLTPIGRQQIDEYAIRGYVLEQTEGWPEN</sequence>
<keyword evidence="4" id="KW-0472">Membrane</keyword>
<comment type="subcellular location">
    <subcellularLocation>
        <location evidence="1">Cell outer membrane</location>
    </subcellularLocation>
</comment>